<evidence type="ECO:0000313" key="9">
    <source>
        <dbReference type="Proteomes" id="UP001529235"/>
    </source>
</evidence>
<feature type="transmembrane region" description="Helical" evidence="6">
    <location>
        <begin position="429"/>
        <end position="452"/>
    </location>
</feature>
<feature type="transmembrane region" description="Helical" evidence="6">
    <location>
        <begin position="307"/>
        <end position="331"/>
    </location>
</feature>
<organism evidence="8 9">
    <name type="scientific">Ignisphaera cupida</name>
    <dbReference type="NCBI Taxonomy" id="3050454"/>
    <lineage>
        <taxon>Archaea</taxon>
        <taxon>Thermoproteota</taxon>
        <taxon>Thermoprotei</taxon>
        <taxon>Desulfurococcales</taxon>
        <taxon>Desulfurococcaceae</taxon>
        <taxon>Ignisphaera</taxon>
    </lineage>
</organism>
<name>A0ABD4Z5K4_9CREN</name>
<dbReference type="Proteomes" id="UP001529235">
    <property type="component" value="Unassembled WGS sequence"/>
</dbReference>
<evidence type="ECO:0000256" key="6">
    <source>
        <dbReference type="SAM" id="Phobius"/>
    </source>
</evidence>
<evidence type="ECO:0000256" key="4">
    <source>
        <dbReference type="ARBA" id="ARBA00022989"/>
    </source>
</evidence>
<keyword evidence="5 6" id="KW-0472">Membrane</keyword>
<accession>A0ABD4Z5K4</accession>
<dbReference type="InterPro" id="IPR050586">
    <property type="entry name" value="CPA3_Na-H_Antiporter_D"/>
</dbReference>
<comment type="subcellular location">
    <subcellularLocation>
        <location evidence="1">Cell membrane</location>
        <topology evidence="1">Multi-pass membrane protein</topology>
    </subcellularLocation>
</comment>
<feature type="transmembrane region" description="Helical" evidence="6">
    <location>
        <begin position="458"/>
        <end position="483"/>
    </location>
</feature>
<feature type="transmembrane region" description="Helical" evidence="6">
    <location>
        <begin position="6"/>
        <end position="25"/>
    </location>
</feature>
<feature type="transmembrane region" description="Helical" evidence="6">
    <location>
        <begin position="32"/>
        <end position="48"/>
    </location>
</feature>
<feature type="transmembrane region" description="Helical" evidence="6">
    <location>
        <begin position="275"/>
        <end position="295"/>
    </location>
</feature>
<keyword evidence="3 6" id="KW-0812">Transmembrane</keyword>
<comment type="caution">
    <text evidence="8">The sequence shown here is derived from an EMBL/GenBank/DDBJ whole genome shotgun (WGS) entry which is preliminary data.</text>
</comment>
<sequence>MADLYRYTTYILSTILILLGGSAKLFDKKHGAILRILGYILILLYTLLFVENIFAKILAISSCVIACIVSIYTANYAKHKYGLPYLQLIVDAFSLSITFTFISKYLIEFITFWIIAELIGFVLITFEWFTQGNRNALEAGIRYLLVSMVPADITLFALIALTGVEKAYTVSITSIEPAIQGSPILTILCVVGFLAKAAIAPLHFWLPDAHSIAPAPASSMLSGLMVKMGIYGLYLLSLYPSINKDVYVYTLMICGSITAVYGGLLALAQSDIKRILAYSTISHTSVMSILLSMYVKFNSVEALQATLFYVLAHAFFKAALFMDSGVVEIIAHTRDIGSLGYISRVYPLESTAVLLSILSLIGVPPLPGFLAKFLTILSLVTNLISASPIVVLLIVVAIEIVFSIGYGAKYLMTHFGSSTIRILPRIDLNLLRQLALPVVTTIAISVALSFSILFEQQIIYGTILGMIMTISLIFLILVIYIVYKSQKIFRVSESWLGGARP</sequence>
<reference evidence="8 9" key="1">
    <citation type="submission" date="2023-05" db="EMBL/GenBank/DDBJ databases">
        <title>A new hyperthermophilic archaea 'Ignisphaera cupida' sp. nov. and description of the family 'Ignisphaeraceae' fam. nov.</title>
        <authorList>
            <person name="Podosokorskaya O.A."/>
            <person name="Elcheninov A.G."/>
            <person name="Klukina A."/>
            <person name="Merkel A.Y."/>
        </authorList>
    </citation>
    <scope>NUCLEOTIDE SEQUENCE [LARGE SCALE GENOMIC DNA]</scope>
    <source>
        <strain evidence="8 9">4213-co</strain>
    </source>
</reference>
<feature type="transmembrane region" description="Helical" evidence="6">
    <location>
        <begin position="109"/>
        <end position="129"/>
    </location>
</feature>
<dbReference type="AlphaFoldDB" id="A0ABD4Z5K4"/>
<feature type="transmembrane region" description="Helical" evidence="6">
    <location>
        <begin position="246"/>
        <end position="268"/>
    </location>
</feature>
<evidence type="ECO:0000256" key="1">
    <source>
        <dbReference type="ARBA" id="ARBA00004651"/>
    </source>
</evidence>
<evidence type="ECO:0000313" key="8">
    <source>
        <dbReference type="EMBL" id="MDK6028581.1"/>
    </source>
</evidence>
<evidence type="ECO:0000256" key="2">
    <source>
        <dbReference type="ARBA" id="ARBA00022475"/>
    </source>
</evidence>
<dbReference type="InterPro" id="IPR001750">
    <property type="entry name" value="ND/Mrp_TM"/>
</dbReference>
<protein>
    <submittedName>
        <fullName evidence="8">Proton-conducting transporter membrane subunit</fullName>
    </submittedName>
</protein>
<dbReference type="PANTHER" id="PTHR42703">
    <property type="entry name" value="NADH DEHYDROGENASE"/>
    <property type="match status" value="1"/>
</dbReference>
<dbReference type="PANTHER" id="PTHR42703:SF1">
    <property type="entry name" value="NA(+)_H(+) ANTIPORTER SUBUNIT D1"/>
    <property type="match status" value="1"/>
</dbReference>
<keyword evidence="4 6" id="KW-1133">Transmembrane helix</keyword>
<keyword evidence="2" id="KW-1003">Cell membrane</keyword>
<keyword evidence="9" id="KW-1185">Reference proteome</keyword>
<feature type="transmembrane region" description="Helical" evidence="6">
    <location>
        <begin position="218"/>
        <end position="240"/>
    </location>
</feature>
<feature type="domain" description="NADH:quinone oxidoreductase/Mrp antiporter transmembrane" evidence="7">
    <location>
        <begin position="109"/>
        <end position="396"/>
    </location>
</feature>
<evidence type="ECO:0000256" key="5">
    <source>
        <dbReference type="ARBA" id="ARBA00023136"/>
    </source>
</evidence>
<feature type="transmembrane region" description="Helical" evidence="6">
    <location>
        <begin position="352"/>
        <end position="371"/>
    </location>
</feature>
<feature type="transmembrane region" description="Helical" evidence="6">
    <location>
        <begin position="85"/>
        <end position="103"/>
    </location>
</feature>
<feature type="transmembrane region" description="Helical" evidence="6">
    <location>
        <begin position="184"/>
        <end position="206"/>
    </location>
</feature>
<dbReference type="RefSeq" id="WP_285273560.1">
    <property type="nucleotide sequence ID" value="NZ_JASNVW010000002.1"/>
</dbReference>
<gene>
    <name evidence="8" type="ORF">QPL79_04335</name>
</gene>
<dbReference type="GO" id="GO:0005886">
    <property type="term" value="C:plasma membrane"/>
    <property type="evidence" value="ECO:0007669"/>
    <property type="project" value="UniProtKB-SubCell"/>
</dbReference>
<feature type="transmembrane region" description="Helical" evidence="6">
    <location>
        <begin position="54"/>
        <end position="73"/>
    </location>
</feature>
<dbReference type="PRINTS" id="PR01437">
    <property type="entry name" value="NUOXDRDTASE4"/>
</dbReference>
<feature type="transmembrane region" description="Helical" evidence="6">
    <location>
        <begin position="141"/>
        <end position="164"/>
    </location>
</feature>
<evidence type="ECO:0000256" key="3">
    <source>
        <dbReference type="ARBA" id="ARBA00022692"/>
    </source>
</evidence>
<dbReference type="Pfam" id="PF00361">
    <property type="entry name" value="Proton_antipo_M"/>
    <property type="match status" value="1"/>
</dbReference>
<feature type="transmembrane region" description="Helical" evidence="6">
    <location>
        <begin position="383"/>
        <end position="408"/>
    </location>
</feature>
<proteinExistence type="predicted"/>
<dbReference type="EMBL" id="JASNVW010000002">
    <property type="protein sequence ID" value="MDK6028581.1"/>
    <property type="molecule type" value="Genomic_DNA"/>
</dbReference>
<dbReference type="InterPro" id="IPR003918">
    <property type="entry name" value="NADH_UbQ_OxRdtase"/>
</dbReference>
<evidence type="ECO:0000259" key="7">
    <source>
        <dbReference type="Pfam" id="PF00361"/>
    </source>
</evidence>